<sequence length="478" mass="55061">MKHLLRLQLRSFFRILPCRCSLLHFSKTIPCPDPIHDTLKRRIERVPGSTASITPLLREWCERGNQARHAELRSIITSLHRVDRFSHALQISEWMSDQKGYNLSTVDFEIRLLLIAKVRGLEEADRFLDTIPLKKRDFYVHSALLNACKTHSSLSIAETTFQKMRDLGFAANNSKPYNTMLFLYHQAENHDMVIKLLRDMDHNNMEPEGIPFGKLLSSYAIASIKDVEGMENFLSKWEKRMEPWTTCFFPAFLHLQLGSREKGLALLRRTEELVEDASRETIYGCLMTAYCQEGEREDVIRLLNLAKAHGISFDSFKCSEIIKAFTTKGDLDTAHEVMEEWDTGAGDLGLADFGHRKRYVKEEADKVLNMLGKKECKWESLREKLHNLVDDREEERRKRVAEAMEGRLPNRWNPKSSMALSAYACVQYVEGRRDMESAADILRLLSKQEQVSRAMDKGRLSLKMVEAMRGGGYIGGHD</sequence>
<dbReference type="Pfam" id="PF01535">
    <property type="entry name" value="PPR"/>
    <property type="match status" value="2"/>
</dbReference>
<comment type="similarity">
    <text evidence="1">Belongs to the PPR family. P subfamily.</text>
</comment>
<dbReference type="InterPro" id="IPR011990">
    <property type="entry name" value="TPR-like_helical_dom_sf"/>
</dbReference>
<dbReference type="PANTHER" id="PTHR45717">
    <property type="entry name" value="OS12G0527900 PROTEIN"/>
    <property type="match status" value="1"/>
</dbReference>
<keyword evidence="2" id="KW-0677">Repeat</keyword>
<dbReference type="Gene3D" id="1.25.40.10">
    <property type="entry name" value="Tetratricopeptide repeat domain"/>
    <property type="match status" value="2"/>
</dbReference>
<evidence type="ECO:0000256" key="3">
    <source>
        <dbReference type="PROSITE-ProRule" id="PRU00708"/>
    </source>
</evidence>
<dbReference type="PANTHER" id="PTHR45717:SF47">
    <property type="entry name" value="PENTACOTRIPEPTIDE-REPEAT REGION OF PRORP DOMAIN-CONTAINING PROTEIN"/>
    <property type="match status" value="1"/>
</dbReference>
<protein>
    <recommendedName>
        <fullName evidence="6">Pentacotripeptide-repeat region of PRORP domain-containing protein</fullName>
    </recommendedName>
</protein>
<feature type="repeat" description="PPR" evidence="3">
    <location>
        <begin position="173"/>
        <end position="207"/>
    </location>
</feature>
<dbReference type="GO" id="GO:0005739">
    <property type="term" value="C:mitochondrion"/>
    <property type="evidence" value="ECO:0007669"/>
    <property type="project" value="TreeGrafter"/>
</dbReference>
<evidence type="ECO:0000313" key="5">
    <source>
        <dbReference type="Proteomes" id="UP000030689"/>
    </source>
</evidence>
<evidence type="ECO:0000313" key="4">
    <source>
        <dbReference type="EMBL" id="ESQ50462.1"/>
    </source>
</evidence>
<proteinExistence type="inferred from homology"/>
<dbReference type="STRING" id="72664.V4M633"/>
<dbReference type="InterPro" id="IPR002885">
    <property type="entry name" value="PPR_rpt"/>
</dbReference>
<evidence type="ECO:0000256" key="1">
    <source>
        <dbReference type="ARBA" id="ARBA00007626"/>
    </source>
</evidence>
<gene>
    <name evidence="4" type="ORF">EUTSA_v10001973mg</name>
</gene>
<dbReference type="AlphaFoldDB" id="V4M633"/>
<dbReference type="Proteomes" id="UP000030689">
    <property type="component" value="Unassembled WGS sequence"/>
</dbReference>
<evidence type="ECO:0008006" key="6">
    <source>
        <dbReference type="Google" id="ProtNLM"/>
    </source>
</evidence>
<dbReference type="EMBL" id="KI517398">
    <property type="protein sequence ID" value="ESQ50462.1"/>
    <property type="molecule type" value="Genomic_DNA"/>
</dbReference>
<dbReference type="Gramene" id="ESQ50462">
    <property type="protein sequence ID" value="ESQ50462"/>
    <property type="gene ID" value="EUTSA_v10001973mg"/>
</dbReference>
<evidence type="ECO:0000256" key="2">
    <source>
        <dbReference type="ARBA" id="ARBA00022737"/>
    </source>
</evidence>
<keyword evidence="5" id="KW-1185">Reference proteome</keyword>
<reference evidence="4 5" key="1">
    <citation type="journal article" date="2013" name="Front. Plant Sci.">
        <title>The Reference Genome of the Halophytic Plant Eutrema salsugineum.</title>
        <authorList>
            <person name="Yang R."/>
            <person name="Jarvis D.E."/>
            <person name="Chen H."/>
            <person name="Beilstein M.A."/>
            <person name="Grimwood J."/>
            <person name="Jenkins J."/>
            <person name="Shu S."/>
            <person name="Prochnik S."/>
            <person name="Xin M."/>
            <person name="Ma C."/>
            <person name="Schmutz J."/>
            <person name="Wing R.A."/>
            <person name="Mitchell-Olds T."/>
            <person name="Schumaker K.S."/>
            <person name="Wang X."/>
        </authorList>
    </citation>
    <scope>NUCLEOTIDE SEQUENCE [LARGE SCALE GENOMIC DNA]</scope>
</reference>
<dbReference type="PROSITE" id="PS51375">
    <property type="entry name" value="PPR"/>
    <property type="match status" value="1"/>
</dbReference>
<dbReference type="GO" id="GO:0003729">
    <property type="term" value="F:mRNA binding"/>
    <property type="evidence" value="ECO:0007669"/>
    <property type="project" value="UniProtKB-ARBA"/>
</dbReference>
<dbReference type="eggNOG" id="KOG4197">
    <property type="taxonomic scope" value="Eukaryota"/>
</dbReference>
<accession>V4M633</accession>
<dbReference type="KEGG" id="eus:EUTSA_v10001973mg"/>
<dbReference type="NCBIfam" id="TIGR00756">
    <property type="entry name" value="PPR"/>
    <property type="match status" value="1"/>
</dbReference>
<organism evidence="4 5">
    <name type="scientific">Eutrema salsugineum</name>
    <name type="common">Saltwater cress</name>
    <name type="synonym">Sisymbrium salsugineum</name>
    <dbReference type="NCBI Taxonomy" id="72664"/>
    <lineage>
        <taxon>Eukaryota</taxon>
        <taxon>Viridiplantae</taxon>
        <taxon>Streptophyta</taxon>
        <taxon>Embryophyta</taxon>
        <taxon>Tracheophyta</taxon>
        <taxon>Spermatophyta</taxon>
        <taxon>Magnoliopsida</taxon>
        <taxon>eudicotyledons</taxon>
        <taxon>Gunneridae</taxon>
        <taxon>Pentapetalae</taxon>
        <taxon>rosids</taxon>
        <taxon>malvids</taxon>
        <taxon>Brassicales</taxon>
        <taxon>Brassicaceae</taxon>
        <taxon>Eutremeae</taxon>
        <taxon>Eutrema</taxon>
    </lineage>
</organism>
<dbReference type="OMA" id="KKESKWE"/>
<dbReference type="OrthoDB" id="1032270at2759"/>
<name>V4M633_EUTSA</name>